<reference evidence="1 2" key="1">
    <citation type="journal article" date="2019" name="Int. J. Syst. Evol. Microbiol.">
        <title>The Global Catalogue of Microorganisms (GCM) 10K type strain sequencing project: providing services to taxonomists for standard genome sequencing and annotation.</title>
        <authorList>
            <consortium name="The Broad Institute Genomics Platform"/>
            <consortium name="The Broad Institute Genome Sequencing Center for Infectious Disease"/>
            <person name="Wu L."/>
            <person name="Ma J."/>
        </authorList>
    </citation>
    <scope>NUCLEOTIDE SEQUENCE [LARGE SCALE GENOMIC DNA]</scope>
    <source>
        <strain evidence="1 2">NBRC 111368</strain>
    </source>
</reference>
<evidence type="ECO:0000313" key="2">
    <source>
        <dbReference type="Proteomes" id="UP001596328"/>
    </source>
</evidence>
<dbReference type="AlphaFoldDB" id="A0ABD5S2G6"/>
<dbReference type="EMBL" id="JBHSWU010000650">
    <property type="protein sequence ID" value="MFC6725681.1"/>
    <property type="molecule type" value="Genomic_DNA"/>
</dbReference>
<evidence type="ECO:0000313" key="1">
    <source>
        <dbReference type="EMBL" id="MFC6725681.1"/>
    </source>
</evidence>
<keyword evidence="2" id="KW-1185">Reference proteome</keyword>
<gene>
    <name evidence="1" type="ORF">ACFQE1_15160</name>
</gene>
<comment type="caution">
    <text evidence="1">The sequence shown here is derived from an EMBL/GenBank/DDBJ whole genome shotgun (WGS) entry which is preliminary data.</text>
</comment>
<organism evidence="1 2">
    <name type="scientific">Halobium palmae</name>
    <dbReference type="NCBI Taxonomy" id="1776492"/>
    <lineage>
        <taxon>Archaea</taxon>
        <taxon>Methanobacteriati</taxon>
        <taxon>Methanobacteriota</taxon>
        <taxon>Stenosarchaea group</taxon>
        <taxon>Halobacteria</taxon>
        <taxon>Halobacteriales</taxon>
        <taxon>Haloferacaceae</taxon>
        <taxon>Halobium</taxon>
    </lineage>
</organism>
<name>A0ABD5S2G6_9EURY</name>
<proteinExistence type="predicted"/>
<sequence>PAFGSSYAHLRGTVGEAWTEFERPIENAADLVEALREGAERRVFRRRGVGHRVRSLAEFAHLGYENSWGKVDRLLLSGMEPTHPRHVAYEGRFDDASVY</sequence>
<dbReference type="Pfam" id="PF13263">
    <property type="entry name" value="PHP_C"/>
    <property type="match status" value="1"/>
</dbReference>
<dbReference type="Proteomes" id="UP001596328">
    <property type="component" value="Unassembled WGS sequence"/>
</dbReference>
<protein>
    <submittedName>
        <fullName evidence="1">PHP-associated domain-containing protein</fullName>
    </submittedName>
</protein>
<feature type="non-terminal residue" evidence="1">
    <location>
        <position position="1"/>
    </location>
</feature>
<accession>A0ABD5S2G6</accession>